<evidence type="ECO:0000256" key="4">
    <source>
        <dbReference type="SAM" id="MobiDB-lite"/>
    </source>
</evidence>
<dbReference type="SUPFAM" id="SSF53756">
    <property type="entry name" value="UDP-Glycosyltransferase/glycogen phosphorylase"/>
    <property type="match status" value="1"/>
</dbReference>
<dbReference type="EMBL" id="JACEFO010001965">
    <property type="protein sequence ID" value="KAF8691475.1"/>
    <property type="molecule type" value="Genomic_DNA"/>
</dbReference>
<comment type="caution">
    <text evidence="5">The sequence shown here is derived from an EMBL/GenBank/DDBJ whole genome shotgun (WGS) entry which is preliminary data.</text>
</comment>
<keyword evidence="2" id="KW-0328">Glycosyltransferase</keyword>
<dbReference type="Gene3D" id="3.40.50.2000">
    <property type="entry name" value="Glycogen Phosphorylase B"/>
    <property type="match status" value="2"/>
</dbReference>
<evidence type="ECO:0008006" key="7">
    <source>
        <dbReference type="Google" id="ProtNLM"/>
    </source>
</evidence>
<dbReference type="CDD" id="cd03784">
    <property type="entry name" value="GT1_Gtf-like"/>
    <property type="match status" value="1"/>
</dbReference>
<reference evidence="5" key="1">
    <citation type="submission" date="2020-07" db="EMBL/GenBank/DDBJ databases">
        <title>Genome sequence and genetic diversity analysis of an under-domesticated orphan crop, white fonio (Digitaria exilis).</title>
        <authorList>
            <person name="Bennetzen J.L."/>
            <person name="Chen S."/>
            <person name="Ma X."/>
            <person name="Wang X."/>
            <person name="Yssel A.E.J."/>
            <person name="Chaluvadi S.R."/>
            <person name="Johnson M."/>
            <person name="Gangashetty P."/>
            <person name="Hamidou F."/>
            <person name="Sanogo M.D."/>
            <person name="Zwaenepoel A."/>
            <person name="Wallace J."/>
            <person name="Van De Peer Y."/>
            <person name="Van Deynze A."/>
        </authorList>
    </citation>
    <scope>NUCLEOTIDE SEQUENCE</scope>
    <source>
        <tissue evidence="5">Leaves</tissue>
    </source>
</reference>
<dbReference type="Pfam" id="PF00201">
    <property type="entry name" value="UDPGT"/>
    <property type="match status" value="1"/>
</dbReference>
<feature type="region of interest" description="Disordered" evidence="4">
    <location>
        <begin position="1"/>
        <end position="27"/>
    </location>
</feature>
<keyword evidence="6" id="KW-1185">Reference proteome</keyword>
<dbReference type="OrthoDB" id="5835829at2759"/>
<dbReference type="GO" id="GO:0035251">
    <property type="term" value="F:UDP-glucosyltransferase activity"/>
    <property type="evidence" value="ECO:0007669"/>
    <property type="project" value="TreeGrafter"/>
</dbReference>
<proteinExistence type="inferred from homology"/>
<dbReference type="PANTHER" id="PTHR48047">
    <property type="entry name" value="GLYCOSYLTRANSFERASE"/>
    <property type="match status" value="1"/>
</dbReference>
<dbReference type="AlphaFoldDB" id="A0A835B6A6"/>
<gene>
    <name evidence="5" type="ORF">HU200_040619</name>
</gene>
<evidence type="ECO:0000256" key="1">
    <source>
        <dbReference type="ARBA" id="ARBA00009995"/>
    </source>
</evidence>
<dbReference type="Proteomes" id="UP000636709">
    <property type="component" value="Unassembled WGS sequence"/>
</dbReference>
<keyword evidence="3" id="KW-0808">Transferase</keyword>
<sequence>MSSAPDQGSVEPLVVSESGMSPGDGAAATLTNSSPHFVLVPMMTAGHTGPMLDMARVLAGRGALVTFVTTPLNLPRLGRVPGDDELPIRFLPLRFPCAEAGLPAGCETPDALTSFDYLENFHNACAMLAAPLAAHLRGSDPPASCVVSDAAQPWTGAMARELGVPRLALDTFCAFSSFCMRLMSVHHIFDGAVEDGDEERPVRVPGFPIDIEMSLSTSPANFSGFGKVFADEIMAENARADGLVMNTFTELEPLFVDAYVAALGTKIWTVGPLFLHTMPSPAITGTDDDTSVRCVRWLDSKTPRSVVFVSFGSLARTSLLQLVEIAHGLEASDRPFIWAAKPVNLAEFEQWLSDDGFETRVRERGLVVTSWAPQKAILSHPATGGFVTHCGWNSTLECVVAGLPMVTWPHFAEQFMNEKLVVDVLRVGVPVGVKSAAKWGVEAEAVAVTREDVERAVAAVMDGGEEGAARRSRAEALGKKARDAVERGGSSDRNVACVVQHVLEQRKPVA</sequence>
<dbReference type="FunFam" id="3.40.50.2000:FF:000202">
    <property type="entry name" value="Glycosyltransferase"/>
    <property type="match status" value="1"/>
</dbReference>
<evidence type="ECO:0000313" key="5">
    <source>
        <dbReference type="EMBL" id="KAF8691475.1"/>
    </source>
</evidence>
<protein>
    <recommendedName>
        <fullName evidence="7">Glycosyltransferase</fullName>
    </recommendedName>
</protein>
<dbReference type="PANTHER" id="PTHR48047:SF212">
    <property type="entry name" value="UDP-GLYCOSYLTRANSFERASES DOMAIN-CONTAINING PROTEIN"/>
    <property type="match status" value="1"/>
</dbReference>
<name>A0A835B6A6_9POAL</name>
<dbReference type="InterPro" id="IPR002213">
    <property type="entry name" value="UDP_glucos_trans"/>
</dbReference>
<evidence type="ECO:0000256" key="3">
    <source>
        <dbReference type="ARBA" id="ARBA00022679"/>
    </source>
</evidence>
<evidence type="ECO:0000256" key="2">
    <source>
        <dbReference type="ARBA" id="ARBA00022676"/>
    </source>
</evidence>
<comment type="similarity">
    <text evidence="1">Belongs to the UDP-glycosyltransferase family.</text>
</comment>
<organism evidence="5 6">
    <name type="scientific">Digitaria exilis</name>
    <dbReference type="NCBI Taxonomy" id="1010633"/>
    <lineage>
        <taxon>Eukaryota</taxon>
        <taxon>Viridiplantae</taxon>
        <taxon>Streptophyta</taxon>
        <taxon>Embryophyta</taxon>
        <taxon>Tracheophyta</taxon>
        <taxon>Spermatophyta</taxon>
        <taxon>Magnoliopsida</taxon>
        <taxon>Liliopsida</taxon>
        <taxon>Poales</taxon>
        <taxon>Poaceae</taxon>
        <taxon>PACMAD clade</taxon>
        <taxon>Panicoideae</taxon>
        <taxon>Panicodae</taxon>
        <taxon>Paniceae</taxon>
        <taxon>Anthephorinae</taxon>
        <taxon>Digitaria</taxon>
    </lineage>
</organism>
<accession>A0A835B6A6</accession>
<evidence type="ECO:0000313" key="6">
    <source>
        <dbReference type="Proteomes" id="UP000636709"/>
    </source>
</evidence>